<gene>
    <name evidence="1" type="ORF">WMO14_10670</name>
</gene>
<reference evidence="1 2" key="1">
    <citation type="submission" date="2024-03" db="EMBL/GenBank/DDBJ databases">
        <title>Human intestinal bacterial collection.</title>
        <authorList>
            <person name="Pauvert C."/>
            <person name="Hitch T.C.A."/>
            <person name="Clavel T."/>
        </authorList>
    </citation>
    <scope>NUCLEOTIDE SEQUENCE [LARGE SCALE GENOMIC DNA]</scope>
    <source>
        <strain evidence="1 2">CLA-AA-H255</strain>
    </source>
</reference>
<accession>A0ABV1BX73</accession>
<evidence type="ECO:0000313" key="1">
    <source>
        <dbReference type="EMBL" id="MEQ2380339.1"/>
    </source>
</evidence>
<dbReference type="Proteomes" id="UP001442364">
    <property type="component" value="Unassembled WGS sequence"/>
</dbReference>
<proteinExistence type="predicted"/>
<sequence>MITTREFFKHDAEDIISNIEIIYSVQREESNKYLFELFRSKDELLDKYEAGLDSPYEDLSDIDNLSDEEQSTIITEQKARVSNVYNKIQKEREAFMKTVG</sequence>
<protein>
    <submittedName>
        <fullName evidence="1">Uncharacterized protein</fullName>
    </submittedName>
</protein>
<name>A0ABV1BX73_9FIRM</name>
<keyword evidence="2" id="KW-1185">Reference proteome</keyword>
<organism evidence="1 2">
    <name type="scientific">[Lactobacillus] rogosae</name>
    <dbReference type="NCBI Taxonomy" id="706562"/>
    <lineage>
        <taxon>Bacteria</taxon>
        <taxon>Bacillati</taxon>
        <taxon>Bacillota</taxon>
        <taxon>Clostridia</taxon>
        <taxon>Lachnospirales</taxon>
        <taxon>Lachnospiraceae</taxon>
        <taxon>Lachnospira</taxon>
    </lineage>
</organism>
<dbReference type="EMBL" id="JBBMER010000008">
    <property type="protein sequence ID" value="MEQ2380339.1"/>
    <property type="molecule type" value="Genomic_DNA"/>
</dbReference>
<comment type="caution">
    <text evidence="1">The sequence shown here is derived from an EMBL/GenBank/DDBJ whole genome shotgun (WGS) entry which is preliminary data.</text>
</comment>
<dbReference type="RefSeq" id="WP_349153814.1">
    <property type="nucleotide sequence ID" value="NZ_JBBMER010000008.1"/>
</dbReference>
<evidence type="ECO:0000313" key="2">
    <source>
        <dbReference type="Proteomes" id="UP001442364"/>
    </source>
</evidence>